<dbReference type="EMBL" id="FQ790251">
    <property type="protein sequence ID" value="CCD42971.1"/>
    <property type="molecule type" value="Genomic_DNA"/>
</dbReference>
<organism evidence="1 2">
    <name type="scientific">Botryotinia fuckeliana (strain T4)</name>
    <name type="common">Noble rot fungus</name>
    <name type="synonym">Botrytis cinerea</name>
    <dbReference type="NCBI Taxonomy" id="999810"/>
    <lineage>
        <taxon>Eukaryota</taxon>
        <taxon>Fungi</taxon>
        <taxon>Dikarya</taxon>
        <taxon>Ascomycota</taxon>
        <taxon>Pezizomycotina</taxon>
        <taxon>Leotiomycetes</taxon>
        <taxon>Helotiales</taxon>
        <taxon>Sclerotiniaceae</taxon>
        <taxon>Botrytis</taxon>
    </lineage>
</organism>
<evidence type="ECO:0000313" key="1">
    <source>
        <dbReference type="EMBL" id="CCD42971.1"/>
    </source>
</evidence>
<gene>
    <name evidence="1" type="ORF">BofuT4_uP070470.1</name>
</gene>
<dbReference type="Proteomes" id="UP000008177">
    <property type="component" value="Unplaced contigs"/>
</dbReference>
<accession>G2XQ83</accession>
<dbReference type="InParanoid" id="G2XQ83"/>
<name>G2XQ83_BOTF4</name>
<dbReference type="HOGENOM" id="CLU_3124763_0_0_1"/>
<dbReference type="AlphaFoldDB" id="G2XQ83"/>
<protein>
    <submittedName>
        <fullName evidence="1">Uncharacterized protein</fullName>
    </submittedName>
</protein>
<sequence length="50" mass="6077">MQSLHIDIYFLYILLFAEKKKKKKKKHKHGYNLFPVRVLCGNEFLLALWI</sequence>
<reference evidence="2" key="1">
    <citation type="journal article" date="2011" name="PLoS Genet.">
        <title>Genomic analysis of the necrotrophic fungal pathogens Sclerotinia sclerotiorum and Botrytis cinerea.</title>
        <authorList>
            <person name="Amselem J."/>
            <person name="Cuomo C.A."/>
            <person name="van Kan J.A."/>
            <person name="Viaud M."/>
            <person name="Benito E.P."/>
            <person name="Couloux A."/>
            <person name="Coutinho P.M."/>
            <person name="de Vries R.P."/>
            <person name="Dyer P.S."/>
            <person name="Fillinger S."/>
            <person name="Fournier E."/>
            <person name="Gout L."/>
            <person name="Hahn M."/>
            <person name="Kohn L."/>
            <person name="Lapalu N."/>
            <person name="Plummer K.M."/>
            <person name="Pradier J.M."/>
            <person name="Quevillon E."/>
            <person name="Sharon A."/>
            <person name="Simon A."/>
            <person name="ten Have A."/>
            <person name="Tudzynski B."/>
            <person name="Tudzynski P."/>
            <person name="Wincker P."/>
            <person name="Andrew M."/>
            <person name="Anthouard V."/>
            <person name="Beever R.E."/>
            <person name="Beffa R."/>
            <person name="Benoit I."/>
            <person name="Bouzid O."/>
            <person name="Brault B."/>
            <person name="Chen Z."/>
            <person name="Choquer M."/>
            <person name="Collemare J."/>
            <person name="Cotton P."/>
            <person name="Danchin E.G."/>
            <person name="Da Silva C."/>
            <person name="Gautier A."/>
            <person name="Giraud C."/>
            <person name="Giraud T."/>
            <person name="Gonzalez C."/>
            <person name="Grossetete S."/>
            <person name="Guldener U."/>
            <person name="Henrissat B."/>
            <person name="Howlett B.J."/>
            <person name="Kodira C."/>
            <person name="Kretschmer M."/>
            <person name="Lappartient A."/>
            <person name="Leroch M."/>
            <person name="Levis C."/>
            <person name="Mauceli E."/>
            <person name="Neuveglise C."/>
            <person name="Oeser B."/>
            <person name="Pearson M."/>
            <person name="Poulain J."/>
            <person name="Poussereau N."/>
            <person name="Quesneville H."/>
            <person name="Rascle C."/>
            <person name="Schumacher J."/>
            <person name="Segurens B."/>
            <person name="Sexton A."/>
            <person name="Silva E."/>
            <person name="Sirven C."/>
            <person name="Soanes D.M."/>
            <person name="Talbot N.J."/>
            <person name="Templeton M."/>
            <person name="Yandava C."/>
            <person name="Yarden O."/>
            <person name="Zeng Q."/>
            <person name="Rollins J.A."/>
            <person name="Lebrun M.H."/>
            <person name="Dickman M."/>
        </authorList>
    </citation>
    <scope>NUCLEOTIDE SEQUENCE [LARGE SCALE GENOMIC DNA]</scope>
    <source>
        <strain evidence="2">T4</strain>
    </source>
</reference>
<evidence type="ECO:0000313" key="2">
    <source>
        <dbReference type="Proteomes" id="UP000008177"/>
    </source>
</evidence>
<proteinExistence type="predicted"/>